<organism evidence="1 2">
    <name type="scientific">Sphingopyxis alaskensis (strain DSM 13593 / LMG 18877 / RB2256)</name>
    <name type="common">Sphingomonas alaskensis</name>
    <dbReference type="NCBI Taxonomy" id="317655"/>
    <lineage>
        <taxon>Bacteria</taxon>
        <taxon>Pseudomonadati</taxon>
        <taxon>Pseudomonadota</taxon>
        <taxon>Alphaproteobacteria</taxon>
        <taxon>Sphingomonadales</taxon>
        <taxon>Sphingomonadaceae</taxon>
        <taxon>Sphingopyxis</taxon>
    </lineage>
</organism>
<evidence type="ECO:0000313" key="1">
    <source>
        <dbReference type="EMBL" id="ABF53192.1"/>
    </source>
</evidence>
<evidence type="ECO:0000313" key="2">
    <source>
        <dbReference type="Proteomes" id="UP000006578"/>
    </source>
</evidence>
<proteinExistence type="predicted"/>
<dbReference type="HOGENOM" id="CLU_2540826_0_0_5"/>
<gene>
    <name evidence="1" type="ordered locus">Sala_1479</name>
</gene>
<accession>Q1GT30</accession>
<protein>
    <submittedName>
        <fullName evidence="1">Uncharacterized protein</fullName>
    </submittedName>
</protein>
<reference evidence="1 2" key="1">
    <citation type="journal article" date="2009" name="Proc. Natl. Acad. Sci. U.S.A.">
        <title>The genomic basis of trophic strategy in marine bacteria.</title>
        <authorList>
            <person name="Lauro F.M."/>
            <person name="McDougald D."/>
            <person name="Thomas T."/>
            <person name="Williams T.J."/>
            <person name="Egan S."/>
            <person name="Rice S."/>
            <person name="DeMaere M.Z."/>
            <person name="Ting L."/>
            <person name="Ertan H."/>
            <person name="Johnson J."/>
            <person name="Ferriera S."/>
            <person name="Lapidus A."/>
            <person name="Anderson I."/>
            <person name="Kyrpides N."/>
            <person name="Munk A.C."/>
            <person name="Detter C."/>
            <person name="Han C.S."/>
            <person name="Brown M.V."/>
            <person name="Robb F.T."/>
            <person name="Kjelleberg S."/>
            <person name="Cavicchioli R."/>
        </authorList>
    </citation>
    <scope>NUCLEOTIDE SEQUENCE [LARGE SCALE GENOMIC DNA]</scope>
    <source>
        <strain evidence="2">DSM 13593 / LMG 18877 / RB2256</strain>
    </source>
</reference>
<dbReference type="Proteomes" id="UP000006578">
    <property type="component" value="Chromosome"/>
</dbReference>
<dbReference type="EMBL" id="CP000356">
    <property type="protein sequence ID" value="ABF53192.1"/>
    <property type="molecule type" value="Genomic_DNA"/>
</dbReference>
<dbReference type="STRING" id="317655.Sala_1479"/>
<keyword evidence="2" id="KW-1185">Reference proteome</keyword>
<dbReference type="AlphaFoldDB" id="Q1GT30"/>
<dbReference type="KEGG" id="sal:Sala_1479"/>
<sequence>MRHFSCARDDEYGAGTAILFGLDAVIKANYFRGLGSFSSIGVGVILGAESECWKRRGIVRGMWQAKEGAAQLRDLGLACGLSR</sequence>
<name>Q1GT30_SPHAL</name>